<accession>A0AAN9FRA3</accession>
<reference evidence="2 3" key="1">
    <citation type="submission" date="2024-01" db="EMBL/GenBank/DDBJ databases">
        <title>The genomes of 5 underutilized Papilionoideae crops provide insights into root nodulation and disease resistanc.</title>
        <authorList>
            <person name="Yuan L."/>
        </authorList>
    </citation>
    <scope>NUCLEOTIDE SEQUENCE [LARGE SCALE GENOMIC DNA]</scope>
    <source>
        <strain evidence="2">ZHUSHIDOU_FW_LH</strain>
        <tissue evidence="2">Leaf</tissue>
    </source>
</reference>
<feature type="domain" description="Pectinesterase inhibitor" evidence="1">
    <location>
        <begin position="10"/>
        <end position="129"/>
    </location>
</feature>
<name>A0AAN9FRA3_CROPI</name>
<dbReference type="InterPro" id="IPR006501">
    <property type="entry name" value="Pectinesterase_inhib_dom"/>
</dbReference>
<comment type="caution">
    <text evidence="2">The sequence shown here is derived from an EMBL/GenBank/DDBJ whole genome shotgun (WGS) entry which is preliminary data.</text>
</comment>
<dbReference type="EMBL" id="JAYWIO010000002">
    <property type="protein sequence ID" value="KAK7281165.1"/>
    <property type="molecule type" value="Genomic_DNA"/>
</dbReference>
<sequence>MLVLSESLYEGVCKEATITDPSCLQLLKADPRIPSAKTYLQLSTFILEFGVKKGKKGKNYMEEVAKTHPTKGIKLCAGNFYDNTIHSFQSAIVELKEDAESASYDAKAAGDGPAYCAQRLAEVKIDNPLINKEVALISTVAFLAINHL</sequence>
<evidence type="ECO:0000259" key="1">
    <source>
        <dbReference type="Pfam" id="PF04043"/>
    </source>
</evidence>
<protein>
    <recommendedName>
        <fullName evidence="1">Pectinesterase inhibitor domain-containing protein</fullName>
    </recommendedName>
</protein>
<dbReference type="Pfam" id="PF04043">
    <property type="entry name" value="PMEI"/>
    <property type="match status" value="1"/>
</dbReference>
<dbReference type="GO" id="GO:0004857">
    <property type="term" value="F:enzyme inhibitor activity"/>
    <property type="evidence" value="ECO:0007669"/>
    <property type="project" value="InterPro"/>
</dbReference>
<dbReference type="AlphaFoldDB" id="A0AAN9FRA3"/>
<dbReference type="PANTHER" id="PTHR31890:SF9">
    <property type="entry name" value="PLANT INVERTASE_PECTIN METHYLESTERASE INHIBITOR SUPERFAMILY PROTEIN"/>
    <property type="match status" value="1"/>
</dbReference>
<keyword evidence="3" id="KW-1185">Reference proteome</keyword>
<dbReference type="InterPro" id="IPR035513">
    <property type="entry name" value="Invertase/methylesterase_inhib"/>
</dbReference>
<evidence type="ECO:0000313" key="3">
    <source>
        <dbReference type="Proteomes" id="UP001372338"/>
    </source>
</evidence>
<dbReference type="Gene3D" id="1.20.140.40">
    <property type="entry name" value="Invertase/pectin methylesterase inhibitor family protein"/>
    <property type="match status" value="1"/>
</dbReference>
<organism evidence="2 3">
    <name type="scientific">Crotalaria pallida</name>
    <name type="common">Smooth rattlebox</name>
    <name type="synonym">Crotalaria striata</name>
    <dbReference type="NCBI Taxonomy" id="3830"/>
    <lineage>
        <taxon>Eukaryota</taxon>
        <taxon>Viridiplantae</taxon>
        <taxon>Streptophyta</taxon>
        <taxon>Embryophyta</taxon>
        <taxon>Tracheophyta</taxon>
        <taxon>Spermatophyta</taxon>
        <taxon>Magnoliopsida</taxon>
        <taxon>eudicotyledons</taxon>
        <taxon>Gunneridae</taxon>
        <taxon>Pentapetalae</taxon>
        <taxon>rosids</taxon>
        <taxon>fabids</taxon>
        <taxon>Fabales</taxon>
        <taxon>Fabaceae</taxon>
        <taxon>Papilionoideae</taxon>
        <taxon>50 kb inversion clade</taxon>
        <taxon>genistoids sensu lato</taxon>
        <taxon>core genistoids</taxon>
        <taxon>Crotalarieae</taxon>
        <taxon>Crotalaria</taxon>
    </lineage>
</organism>
<proteinExistence type="predicted"/>
<dbReference type="PANTHER" id="PTHR31890">
    <property type="entry name" value="PLANT INVERTASE/PECTIN METHYLESTERASE INHIBITOR SUPERFAMILY PROTEIN"/>
    <property type="match status" value="1"/>
</dbReference>
<dbReference type="Proteomes" id="UP001372338">
    <property type="component" value="Unassembled WGS sequence"/>
</dbReference>
<evidence type="ECO:0000313" key="2">
    <source>
        <dbReference type="EMBL" id="KAK7281165.1"/>
    </source>
</evidence>
<dbReference type="SUPFAM" id="SSF101148">
    <property type="entry name" value="Plant invertase/pectin methylesterase inhibitor"/>
    <property type="match status" value="1"/>
</dbReference>
<gene>
    <name evidence="2" type="ORF">RIF29_08901</name>
</gene>